<keyword evidence="7" id="KW-0732">Signal</keyword>
<dbReference type="GO" id="GO:0009252">
    <property type="term" value="P:peptidoglycan biosynthetic process"/>
    <property type="evidence" value="ECO:0007669"/>
    <property type="project" value="UniProtKB-UniPathway"/>
</dbReference>
<keyword evidence="11" id="KW-0961">Cell wall biogenesis/degradation</keyword>
<name>A0A6I4V1A3_9SPHN</name>
<evidence type="ECO:0000313" key="18">
    <source>
        <dbReference type="Proteomes" id="UP000471435"/>
    </source>
</evidence>
<keyword evidence="18" id="KW-1185">Reference proteome</keyword>
<dbReference type="GO" id="GO:0071555">
    <property type="term" value="P:cell wall organization"/>
    <property type="evidence" value="ECO:0007669"/>
    <property type="project" value="UniProtKB-KW"/>
</dbReference>
<dbReference type="AlphaFoldDB" id="A0A6I4V1A3"/>
<keyword evidence="6" id="KW-0645">Protease</keyword>
<dbReference type="InterPro" id="IPR012338">
    <property type="entry name" value="Beta-lactam/transpept-like"/>
</dbReference>
<dbReference type="PRINTS" id="PR00725">
    <property type="entry name" value="DADACBPTASE1"/>
</dbReference>
<dbReference type="InterPro" id="IPR037167">
    <property type="entry name" value="Peptidase_S11_C_sf"/>
</dbReference>
<sequence>MLVDMTSGQTLFAKNEDRRFIPASITKVMSAYVAFEMIKSGELDLRQQFTMSPAVATDWYRTGSTMFLEEGEAVEVDLLIKGITSVSANDASAVLAEGAAGSVDQWVNRMNETAASLGMRNSHFGTPNGWPDGGKTFTTARDLELLAKAMISRHPDLYARYFGKEGLRHNGFAQANHDPISGRVDGADGIKTGYTNQAGNGFLGSAAREGARLILVLAAVDDEPTRGNAARQMIEWGFAGYDRQSVFTAGQTIARAQVQNGEASLVGLKTAADVSIAVPIGDTAPRVVSVLYDGPLEAPIRSGERVARLTISGGNMPPANIELYAAEDVAEAGHFTRISNAFESWF</sequence>
<dbReference type="GO" id="GO:0009002">
    <property type="term" value="F:serine-type D-Ala-D-Ala carboxypeptidase activity"/>
    <property type="evidence" value="ECO:0007669"/>
    <property type="project" value="UniProtKB-EC"/>
</dbReference>
<evidence type="ECO:0000256" key="3">
    <source>
        <dbReference type="ARBA" id="ARBA00007164"/>
    </source>
</evidence>
<evidence type="ECO:0000256" key="4">
    <source>
        <dbReference type="ARBA" id="ARBA00012448"/>
    </source>
</evidence>
<evidence type="ECO:0000256" key="5">
    <source>
        <dbReference type="ARBA" id="ARBA00022645"/>
    </source>
</evidence>
<reference evidence="17 18" key="1">
    <citation type="submission" date="2019-12" db="EMBL/GenBank/DDBJ databases">
        <title>Genomic-based taxomic classification of the family Erythrobacteraceae.</title>
        <authorList>
            <person name="Xu L."/>
        </authorList>
    </citation>
    <scope>NUCLEOTIDE SEQUENCE [LARGE SCALE GENOMIC DNA]</scope>
    <source>
        <strain evidence="17 18">SW-109</strain>
    </source>
</reference>
<keyword evidence="10" id="KW-0573">Peptidoglycan synthesis</keyword>
<dbReference type="InterPro" id="IPR012907">
    <property type="entry name" value="Peptidase_S11_C"/>
</dbReference>
<accession>A0A6I4V1A3</accession>
<comment type="similarity">
    <text evidence="3 15">Belongs to the peptidase S11 family.</text>
</comment>
<dbReference type="Proteomes" id="UP000471435">
    <property type="component" value="Unassembled WGS sequence"/>
</dbReference>
<dbReference type="PANTHER" id="PTHR21581">
    <property type="entry name" value="D-ALANYL-D-ALANINE CARBOXYPEPTIDASE"/>
    <property type="match status" value="1"/>
</dbReference>
<dbReference type="SUPFAM" id="SSF56601">
    <property type="entry name" value="beta-lactamase/transpeptidase-like"/>
    <property type="match status" value="1"/>
</dbReference>
<comment type="function">
    <text evidence="1">Removes C-terminal D-alanyl residues from sugar-peptide cell wall precursors.</text>
</comment>
<evidence type="ECO:0000256" key="7">
    <source>
        <dbReference type="ARBA" id="ARBA00022729"/>
    </source>
</evidence>
<feature type="active site" description="Acyl-ester intermediate" evidence="13">
    <location>
        <position position="24"/>
    </location>
</feature>
<evidence type="ECO:0000256" key="11">
    <source>
        <dbReference type="ARBA" id="ARBA00023316"/>
    </source>
</evidence>
<evidence type="ECO:0000256" key="9">
    <source>
        <dbReference type="ARBA" id="ARBA00022960"/>
    </source>
</evidence>
<comment type="pathway">
    <text evidence="2">Cell wall biogenesis; peptidoglycan biosynthesis.</text>
</comment>
<dbReference type="Gene3D" id="2.60.410.10">
    <property type="entry name" value="D-Ala-D-Ala carboxypeptidase, C-terminal domain"/>
    <property type="match status" value="1"/>
</dbReference>
<comment type="caution">
    <text evidence="17">The sequence shown here is derived from an EMBL/GenBank/DDBJ whole genome shotgun (WGS) entry which is preliminary data.</text>
</comment>
<feature type="binding site" evidence="14">
    <location>
        <position position="191"/>
    </location>
    <ligand>
        <name>substrate</name>
    </ligand>
</feature>
<evidence type="ECO:0000256" key="13">
    <source>
        <dbReference type="PIRSR" id="PIRSR618044-1"/>
    </source>
</evidence>
<dbReference type="SUPFAM" id="SSF69189">
    <property type="entry name" value="Penicillin-binding protein associated domain"/>
    <property type="match status" value="1"/>
</dbReference>
<dbReference type="OrthoDB" id="9795979at2"/>
<dbReference type="Pfam" id="PF07943">
    <property type="entry name" value="PBP5_C"/>
    <property type="match status" value="1"/>
</dbReference>
<feature type="active site" description="Proton acceptor" evidence="13">
    <location>
        <position position="27"/>
    </location>
</feature>
<evidence type="ECO:0000256" key="8">
    <source>
        <dbReference type="ARBA" id="ARBA00022801"/>
    </source>
</evidence>
<dbReference type="UniPathway" id="UPA00219"/>
<protein>
    <recommendedName>
        <fullName evidence="4">serine-type D-Ala-D-Ala carboxypeptidase</fullName>
        <ecNumber evidence="4">3.4.16.4</ecNumber>
    </recommendedName>
</protein>
<keyword evidence="9" id="KW-0133">Cell shape</keyword>
<keyword evidence="8" id="KW-0378">Hydrolase</keyword>
<evidence type="ECO:0000313" key="17">
    <source>
        <dbReference type="EMBL" id="MXP46620.1"/>
    </source>
</evidence>
<organism evidence="17 18">
    <name type="scientific">Pontixanthobacter luteolus</name>
    <dbReference type="NCBI Taxonomy" id="295089"/>
    <lineage>
        <taxon>Bacteria</taxon>
        <taxon>Pseudomonadati</taxon>
        <taxon>Pseudomonadota</taxon>
        <taxon>Alphaproteobacteria</taxon>
        <taxon>Sphingomonadales</taxon>
        <taxon>Erythrobacteraceae</taxon>
        <taxon>Pontixanthobacter</taxon>
    </lineage>
</organism>
<evidence type="ECO:0000256" key="14">
    <source>
        <dbReference type="PIRSR" id="PIRSR618044-2"/>
    </source>
</evidence>
<evidence type="ECO:0000256" key="2">
    <source>
        <dbReference type="ARBA" id="ARBA00004752"/>
    </source>
</evidence>
<dbReference type="PANTHER" id="PTHR21581:SF6">
    <property type="entry name" value="TRAFFICKING PROTEIN PARTICLE COMPLEX SUBUNIT 12"/>
    <property type="match status" value="1"/>
</dbReference>
<evidence type="ECO:0000256" key="1">
    <source>
        <dbReference type="ARBA" id="ARBA00003217"/>
    </source>
</evidence>
<dbReference type="SMART" id="SM00936">
    <property type="entry name" value="PBP5_C"/>
    <property type="match status" value="1"/>
</dbReference>
<dbReference type="InterPro" id="IPR018044">
    <property type="entry name" value="Peptidase_S11"/>
</dbReference>
<evidence type="ECO:0000259" key="16">
    <source>
        <dbReference type="SMART" id="SM00936"/>
    </source>
</evidence>
<gene>
    <name evidence="17" type="ORF">GRI43_04315</name>
</gene>
<dbReference type="Gene3D" id="3.40.710.10">
    <property type="entry name" value="DD-peptidase/beta-lactamase superfamily"/>
    <property type="match status" value="1"/>
</dbReference>
<evidence type="ECO:0000256" key="15">
    <source>
        <dbReference type="RuleBase" id="RU004016"/>
    </source>
</evidence>
<dbReference type="EMBL" id="WTYP01000001">
    <property type="protein sequence ID" value="MXP46620.1"/>
    <property type="molecule type" value="Genomic_DNA"/>
</dbReference>
<feature type="active site" evidence="13">
    <location>
        <position position="87"/>
    </location>
</feature>
<comment type="catalytic activity">
    <reaction evidence="12">
        <text>Preferential cleavage: (Ac)2-L-Lys-D-Ala-|-D-Ala. Also transpeptidation of peptidyl-alanyl moieties that are N-acyl substituents of D-alanine.</text>
        <dbReference type="EC" id="3.4.16.4"/>
    </reaction>
</comment>
<evidence type="ECO:0000256" key="6">
    <source>
        <dbReference type="ARBA" id="ARBA00022670"/>
    </source>
</evidence>
<evidence type="ECO:0000256" key="10">
    <source>
        <dbReference type="ARBA" id="ARBA00022984"/>
    </source>
</evidence>
<dbReference type="GO" id="GO:0008360">
    <property type="term" value="P:regulation of cell shape"/>
    <property type="evidence" value="ECO:0007669"/>
    <property type="project" value="UniProtKB-KW"/>
</dbReference>
<dbReference type="InterPro" id="IPR001967">
    <property type="entry name" value="Peptidase_S11_N"/>
</dbReference>
<dbReference type="Pfam" id="PF00768">
    <property type="entry name" value="Peptidase_S11"/>
    <property type="match status" value="1"/>
</dbReference>
<dbReference type="InterPro" id="IPR015956">
    <property type="entry name" value="Peniciliin-bd_prot_C_sf"/>
</dbReference>
<proteinExistence type="inferred from homology"/>
<dbReference type="EC" id="3.4.16.4" evidence="4"/>
<feature type="domain" description="Peptidase S11 D-Ala-D-Ala carboxypeptidase A C-terminal" evidence="16">
    <location>
        <begin position="241"/>
        <end position="331"/>
    </location>
</feature>
<evidence type="ECO:0000256" key="12">
    <source>
        <dbReference type="ARBA" id="ARBA00034000"/>
    </source>
</evidence>
<keyword evidence="5 17" id="KW-0121">Carboxypeptidase</keyword>
<dbReference type="GO" id="GO:0006508">
    <property type="term" value="P:proteolysis"/>
    <property type="evidence" value="ECO:0007669"/>
    <property type="project" value="UniProtKB-KW"/>
</dbReference>